<dbReference type="EMBL" id="CP099547">
    <property type="protein sequence ID" value="USR79549.1"/>
    <property type="molecule type" value="Genomic_DNA"/>
</dbReference>
<keyword evidence="3" id="KW-0720">Serine protease</keyword>
<dbReference type="Pfam" id="PF02897">
    <property type="entry name" value="Peptidase_S9_N"/>
    <property type="match status" value="1"/>
</dbReference>
<feature type="domain" description="Peptidase S9A N-terminal" evidence="5">
    <location>
        <begin position="4"/>
        <end position="414"/>
    </location>
</feature>
<keyword evidence="1" id="KW-0645">Protease</keyword>
<protein>
    <submittedName>
        <fullName evidence="6">Prolyl oligopeptidase family serine peptidase</fullName>
    </submittedName>
</protein>
<evidence type="ECO:0000256" key="3">
    <source>
        <dbReference type="ARBA" id="ARBA00022825"/>
    </source>
</evidence>
<dbReference type="SUPFAM" id="SSF53474">
    <property type="entry name" value="alpha/beta-Hydrolases"/>
    <property type="match status" value="1"/>
</dbReference>
<accession>A0ABY5AH83</accession>
<evidence type="ECO:0000259" key="4">
    <source>
        <dbReference type="Pfam" id="PF00326"/>
    </source>
</evidence>
<feature type="domain" description="Peptidase S9 prolyl oligopeptidase catalytic" evidence="4">
    <location>
        <begin position="496"/>
        <end position="694"/>
    </location>
</feature>
<gene>
    <name evidence="6" type="ORF">NG665_00685</name>
</gene>
<dbReference type="InterPro" id="IPR023302">
    <property type="entry name" value="Pept_S9A_N"/>
</dbReference>
<evidence type="ECO:0000256" key="1">
    <source>
        <dbReference type="ARBA" id="ARBA00022670"/>
    </source>
</evidence>
<dbReference type="PANTHER" id="PTHR42881">
    <property type="entry name" value="PROLYL ENDOPEPTIDASE"/>
    <property type="match status" value="1"/>
</dbReference>
<dbReference type="PANTHER" id="PTHR42881:SF13">
    <property type="entry name" value="PROLYL ENDOPEPTIDASE"/>
    <property type="match status" value="1"/>
</dbReference>
<dbReference type="Proteomes" id="UP001056109">
    <property type="component" value="Chromosome"/>
</dbReference>
<dbReference type="InterPro" id="IPR002470">
    <property type="entry name" value="Peptidase_S9A"/>
</dbReference>
<dbReference type="SUPFAM" id="SSF50993">
    <property type="entry name" value="Peptidase/esterase 'gauge' domain"/>
    <property type="match status" value="1"/>
</dbReference>
<keyword evidence="2" id="KW-0378">Hydrolase</keyword>
<dbReference type="RefSeq" id="WP_252673418.1">
    <property type="nucleotide sequence ID" value="NZ_CP099547.1"/>
</dbReference>
<dbReference type="InterPro" id="IPR029058">
    <property type="entry name" value="AB_hydrolase_fold"/>
</dbReference>
<organism evidence="6 7">
    <name type="scientific">Arcanobacterium pinnipediorum</name>
    <dbReference type="NCBI Taxonomy" id="1503041"/>
    <lineage>
        <taxon>Bacteria</taxon>
        <taxon>Bacillati</taxon>
        <taxon>Actinomycetota</taxon>
        <taxon>Actinomycetes</taxon>
        <taxon>Actinomycetales</taxon>
        <taxon>Actinomycetaceae</taxon>
        <taxon>Arcanobacterium</taxon>
    </lineage>
</organism>
<evidence type="ECO:0000313" key="6">
    <source>
        <dbReference type="EMBL" id="USR79549.1"/>
    </source>
</evidence>
<keyword evidence="7" id="KW-1185">Reference proteome</keyword>
<dbReference type="PRINTS" id="PR00862">
    <property type="entry name" value="PROLIGOPTASE"/>
</dbReference>
<dbReference type="Gene3D" id="3.40.50.1820">
    <property type="entry name" value="alpha/beta hydrolase"/>
    <property type="match status" value="1"/>
</dbReference>
<dbReference type="Pfam" id="PF00326">
    <property type="entry name" value="Peptidase_S9"/>
    <property type="match status" value="1"/>
</dbReference>
<evidence type="ECO:0000259" key="5">
    <source>
        <dbReference type="Pfam" id="PF02897"/>
    </source>
</evidence>
<sequence length="697" mass="77507">MQINDSTTANDPYRYLEDLSPDNLQWANTISEHTIQHFSGPEFISRQNQLDEILSAKDHLVIGIQRGEFVYDFYVDGDHPRGLWRRTPAADYLTYVSPETEPEWEILLDIDELGKKENESWVFGGAQLLYPSYDRALVSLHPGGSDTNVVREFDIATRSFVPEEQAFIKPNSKGTMRWVDRDRVVISADFGAESVTASGYPISARLWSRGEKLADATEIIRGEFDDVVVAASYDHTPGHEKLLAQRATDFRNTIVYDVDIAKLANGEPEALRPIKLPSSAMVSVVRNWVIAELRYPWEVHGQTYPAGCLLAIDYASALSGPTPHDIHLMYEPNETSSLLSVSPVASGVVFTTLDDVRGRFWFAHYADSQWHILELHPQIPEFSTASIAAVDSHTSDEVWIIASGFLDPTTLFHGTVSPDGLAMKQLRQAPHRFDNSGLGVAQHWATSADGTKIPYFVVGPHDAIAGKKNVRTLLDGYGGFEVSRLPSYISTYGKMWLEQGYVYALSNIRGGGEYGPRWHQAALRENRHKAYEDHAAVAADLVARGITTVAQLAATGGSNGGLLMGNMYTTYPDHFGAIVCRVPLLDMKRFSHLLAGASWMAEYGNPDTDDWEYLKHYSPYHNVHEGPYPPILITTSTRDDRVHPGHARKFFQKLSDAGFEAYYHENTEGGHAGAADIKQTALLTALIFSYLDSVLAP</sequence>
<name>A0ABY5AH83_9ACTO</name>
<proteinExistence type="predicted"/>
<dbReference type="InterPro" id="IPR001375">
    <property type="entry name" value="Peptidase_S9_cat"/>
</dbReference>
<evidence type="ECO:0000313" key="7">
    <source>
        <dbReference type="Proteomes" id="UP001056109"/>
    </source>
</evidence>
<dbReference type="Gene3D" id="2.130.10.120">
    <property type="entry name" value="Prolyl oligopeptidase, N-terminal domain"/>
    <property type="match status" value="1"/>
</dbReference>
<dbReference type="InterPro" id="IPR051167">
    <property type="entry name" value="Prolyl_oligopep/macrocyclase"/>
</dbReference>
<evidence type="ECO:0000256" key="2">
    <source>
        <dbReference type="ARBA" id="ARBA00022801"/>
    </source>
</evidence>
<reference evidence="6" key="1">
    <citation type="submission" date="2022-06" db="EMBL/GenBank/DDBJ databases">
        <title>Complete Genome Sequence of Arcanobacterium pinnipediorum strain DSM 28752 isolated from a harbour seal.</title>
        <authorList>
            <person name="Borowiak M."/>
            <person name="Kreitlow A."/>
            <person name="Alssahen M."/>
            <person name="Malorny B."/>
            <person name="Laemmler C."/>
            <person name="Prenger-Berninghoff E."/>
            <person name="Siebert U."/>
            <person name="Ploetz M."/>
            <person name="Abdulmawjood A."/>
        </authorList>
    </citation>
    <scope>NUCLEOTIDE SEQUENCE</scope>
    <source>
        <strain evidence="6">DSM 28752</strain>
    </source>
</reference>